<keyword evidence="1" id="KW-1133">Transmembrane helix</keyword>
<organism evidence="2 3">
    <name type="scientific">Amblyomma americanum</name>
    <name type="common">Lone star tick</name>
    <dbReference type="NCBI Taxonomy" id="6943"/>
    <lineage>
        <taxon>Eukaryota</taxon>
        <taxon>Metazoa</taxon>
        <taxon>Ecdysozoa</taxon>
        <taxon>Arthropoda</taxon>
        <taxon>Chelicerata</taxon>
        <taxon>Arachnida</taxon>
        <taxon>Acari</taxon>
        <taxon>Parasitiformes</taxon>
        <taxon>Ixodida</taxon>
        <taxon>Ixodoidea</taxon>
        <taxon>Ixodidae</taxon>
        <taxon>Amblyomminae</taxon>
        <taxon>Amblyomma</taxon>
    </lineage>
</organism>
<dbReference type="Pfam" id="PF26039">
    <property type="entry name" value="Dcst2"/>
    <property type="match status" value="1"/>
</dbReference>
<dbReference type="PANTHER" id="PTHR21041:SF9">
    <property type="entry name" value="DENDRITIC CELL-SPECIFIC TRANSMEMBRANE PROTEIN-LIKE DOMAIN-CONTAINING PROTEIN"/>
    <property type="match status" value="1"/>
</dbReference>
<sequence length="258" mass="29598">MAYIYFLVLTGPAENFAANVEVLSRGLSCGQEKVANETRRMLEVATSPLKAVYDRVKKVIKLLLDFGALMKKAFLSIKDLFTEIFAAIRRAIRWLHNLVNVCNRRMGEPYEKCRKPLMDAYSDCLEMMPDILDWLCSPVKVVEQVCYVAKVITVLCAIPAMIIDFVKVQVIDRIERARKNVAFFVAAMRSFLERVYTAFYVNITVTHQYNYSLEFSRTPGEVRRHVLKELHARVAVFTGLFRLLSNGVLVAFLYVAYT</sequence>
<dbReference type="Proteomes" id="UP001321473">
    <property type="component" value="Unassembled WGS sequence"/>
</dbReference>
<protein>
    <submittedName>
        <fullName evidence="2">Uncharacterized protein</fullName>
    </submittedName>
</protein>
<evidence type="ECO:0000313" key="3">
    <source>
        <dbReference type="Proteomes" id="UP001321473"/>
    </source>
</evidence>
<dbReference type="EMBL" id="JARKHS020003071">
    <property type="protein sequence ID" value="KAK8786065.1"/>
    <property type="molecule type" value="Genomic_DNA"/>
</dbReference>
<comment type="caution">
    <text evidence="2">The sequence shown here is derived from an EMBL/GenBank/DDBJ whole genome shotgun (WGS) entry which is preliminary data.</text>
</comment>
<keyword evidence="1" id="KW-0472">Membrane</keyword>
<gene>
    <name evidence="2" type="ORF">V5799_007569</name>
</gene>
<keyword evidence="1" id="KW-0812">Transmembrane</keyword>
<name>A0AAQ4FH05_AMBAM</name>
<evidence type="ECO:0000313" key="2">
    <source>
        <dbReference type="EMBL" id="KAK8786065.1"/>
    </source>
</evidence>
<proteinExistence type="predicted"/>
<evidence type="ECO:0000256" key="1">
    <source>
        <dbReference type="SAM" id="Phobius"/>
    </source>
</evidence>
<dbReference type="AlphaFoldDB" id="A0AAQ4FH05"/>
<dbReference type="InterPro" id="IPR051856">
    <property type="entry name" value="CSR-E3_Ligase_Protein"/>
</dbReference>
<dbReference type="PANTHER" id="PTHR21041">
    <property type="entry name" value="DENDRITIC CELL-SPECIFIC TRANSMEMBRANE PROTEIN"/>
    <property type="match status" value="1"/>
</dbReference>
<accession>A0AAQ4FH05</accession>
<feature type="transmembrane region" description="Helical" evidence="1">
    <location>
        <begin position="234"/>
        <end position="257"/>
    </location>
</feature>
<reference evidence="2 3" key="1">
    <citation type="journal article" date="2023" name="Arcadia Sci">
        <title>De novo assembly of a long-read Amblyomma americanum tick genome.</title>
        <authorList>
            <person name="Chou S."/>
            <person name="Poskanzer K.E."/>
            <person name="Rollins M."/>
            <person name="Thuy-Boun P.S."/>
        </authorList>
    </citation>
    <scope>NUCLEOTIDE SEQUENCE [LARGE SCALE GENOMIC DNA]</scope>
    <source>
        <strain evidence="2">F_SG_1</strain>
        <tissue evidence="2">Salivary glands</tissue>
    </source>
</reference>
<keyword evidence="3" id="KW-1185">Reference proteome</keyword>
<feature type="non-terminal residue" evidence="2">
    <location>
        <position position="258"/>
    </location>
</feature>